<organism evidence="2 3">
    <name type="scientific">Flectobacillus longus</name>
    <dbReference type="NCBI Taxonomy" id="2984207"/>
    <lineage>
        <taxon>Bacteria</taxon>
        <taxon>Pseudomonadati</taxon>
        <taxon>Bacteroidota</taxon>
        <taxon>Cytophagia</taxon>
        <taxon>Cytophagales</taxon>
        <taxon>Flectobacillaceae</taxon>
        <taxon>Flectobacillus</taxon>
    </lineage>
</organism>
<feature type="domain" description="Stress-response A/B barrel" evidence="1">
    <location>
        <begin position="31"/>
        <end position="123"/>
    </location>
</feature>
<dbReference type="SUPFAM" id="SSF54909">
    <property type="entry name" value="Dimeric alpha+beta barrel"/>
    <property type="match status" value="1"/>
</dbReference>
<dbReference type="EMBL" id="JASHID010000022">
    <property type="protein sequence ID" value="MDI9866955.1"/>
    <property type="molecule type" value="Genomic_DNA"/>
</dbReference>
<sequence>MLIKIIAIAGCLTWTKGPEPTSKAIPSKGLLRHVVVVTFKTNTSIDLIRKVDISFKNLSKLSMVKGYEWGIVKDDKNTKKVKHVYVTTFEGQKEEDAYGKSPEHQKHIKLGAENIESVESVDYFLP</sequence>
<dbReference type="InterPro" id="IPR013097">
    <property type="entry name" value="Dabb"/>
</dbReference>
<dbReference type="SMART" id="SM00886">
    <property type="entry name" value="Dabb"/>
    <property type="match status" value="1"/>
</dbReference>
<evidence type="ECO:0000259" key="1">
    <source>
        <dbReference type="PROSITE" id="PS51502"/>
    </source>
</evidence>
<dbReference type="RefSeq" id="WP_283330218.1">
    <property type="nucleotide sequence ID" value="NZ_JASHIC010000046.1"/>
</dbReference>
<dbReference type="Gene3D" id="3.30.70.100">
    <property type="match status" value="1"/>
</dbReference>
<dbReference type="Pfam" id="PF07876">
    <property type="entry name" value="Dabb"/>
    <property type="match status" value="1"/>
</dbReference>
<dbReference type="Proteomes" id="UP001236569">
    <property type="component" value="Unassembled WGS sequence"/>
</dbReference>
<reference evidence="2 3" key="1">
    <citation type="submission" date="2023-05" db="EMBL/GenBank/DDBJ databases">
        <title>Novel species of genus Flectobacillus isolated from stream in China.</title>
        <authorList>
            <person name="Lu H."/>
        </authorList>
    </citation>
    <scope>NUCLEOTIDE SEQUENCE [LARGE SCALE GENOMIC DNA]</scope>
    <source>
        <strain evidence="2 3">DC10W</strain>
    </source>
</reference>
<dbReference type="InterPro" id="IPR011008">
    <property type="entry name" value="Dimeric_a/b-barrel"/>
</dbReference>
<comment type="caution">
    <text evidence="2">The sequence shown here is derived from an EMBL/GenBank/DDBJ whole genome shotgun (WGS) entry which is preliminary data.</text>
</comment>
<dbReference type="PROSITE" id="PS51502">
    <property type="entry name" value="S_R_A_B_BARREL"/>
    <property type="match status" value="1"/>
</dbReference>
<keyword evidence="3" id="KW-1185">Reference proteome</keyword>
<name>A0ABT6YTS0_9BACT</name>
<protein>
    <submittedName>
        <fullName evidence="2">Dabb family protein</fullName>
    </submittedName>
</protein>
<proteinExistence type="predicted"/>
<evidence type="ECO:0000313" key="3">
    <source>
        <dbReference type="Proteomes" id="UP001236569"/>
    </source>
</evidence>
<accession>A0ABT6YTS0</accession>
<evidence type="ECO:0000313" key="2">
    <source>
        <dbReference type="EMBL" id="MDI9866955.1"/>
    </source>
</evidence>
<gene>
    <name evidence="2" type="ORF">QM480_21630</name>
</gene>